<sequence length="176" mass="20177">MVKVLTLNTLLQHNWADVTKAIWQKYPNPFTSHVLSSDIVEQRIDPDTGILHTTRLFLKQGRLPKWGQQFINAPEAFILEKSTVDPVNKTMTTVTRNLSHVKLMFVEETQIIHQDPENSEWTKMVTDARIVSNTAMTPFRSRIEGFGLSRFKANALNSTKGLLHVLEQISPKKKRI</sequence>
<evidence type="ECO:0000259" key="1">
    <source>
        <dbReference type="PROSITE" id="PS50904"/>
    </source>
</evidence>
<keyword evidence="3" id="KW-1185">Reference proteome</keyword>
<dbReference type="InterPro" id="IPR037365">
    <property type="entry name" value="Slowmo/Ups"/>
</dbReference>
<organism evidence="2 3">
    <name type="scientific">Batrachochytrium salamandrivorans</name>
    <dbReference type="NCBI Taxonomy" id="1357716"/>
    <lineage>
        <taxon>Eukaryota</taxon>
        <taxon>Fungi</taxon>
        <taxon>Fungi incertae sedis</taxon>
        <taxon>Chytridiomycota</taxon>
        <taxon>Chytridiomycota incertae sedis</taxon>
        <taxon>Chytridiomycetes</taxon>
        <taxon>Rhizophydiales</taxon>
        <taxon>Rhizophydiales incertae sedis</taxon>
        <taxon>Batrachochytrium</taxon>
    </lineage>
</organism>
<accession>A0ABQ8EWA5</accession>
<dbReference type="PROSITE" id="PS50904">
    <property type="entry name" value="PRELI_MSF1"/>
    <property type="match status" value="1"/>
</dbReference>
<feature type="domain" description="PRELI/MSF1" evidence="1">
    <location>
        <begin position="2"/>
        <end position="174"/>
    </location>
</feature>
<protein>
    <recommendedName>
        <fullName evidence="1">PRELI/MSF1 domain-containing protein</fullName>
    </recommendedName>
</protein>
<dbReference type="EMBL" id="JAFCIX010000555">
    <property type="protein sequence ID" value="KAH6587714.1"/>
    <property type="molecule type" value="Genomic_DNA"/>
</dbReference>
<name>A0ABQ8EWA5_9FUNG</name>
<evidence type="ECO:0000313" key="3">
    <source>
        <dbReference type="Proteomes" id="UP001648503"/>
    </source>
</evidence>
<dbReference type="InterPro" id="IPR006797">
    <property type="entry name" value="PRELI/MSF1_dom"/>
</dbReference>
<evidence type="ECO:0000313" key="2">
    <source>
        <dbReference type="EMBL" id="KAH6587714.1"/>
    </source>
</evidence>
<proteinExistence type="predicted"/>
<comment type="caution">
    <text evidence="2">The sequence shown here is derived from an EMBL/GenBank/DDBJ whole genome shotgun (WGS) entry which is preliminary data.</text>
</comment>
<dbReference type="Proteomes" id="UP001648503">
    <property type="component" value="Unassembled WGS sequence"/>
</dbReference>
<gene>
    <name evidence="2" type="ORF">BASA50_011318</name>
</gene>
<dbReference type="Pfam" id="PF04707">
    <property type="entry name" value="PRELI"/>
    <property type="match status" value="1"/>
</dbReference>
<dbReference type="PANTHER" id="PTHR11158">
    <property type="entry name" value="MSF1/PX19 RELATED"/>
    <property type="match status" value="1"/>
</dbReference>
<reference evidence="2 3" key="1">
    <citation type="submission" date="2021-02" db="EMBL/GenBank/DDBJ databases">
        <title>Variation within the Batrachochytrium salamandrivorans European outbreak.</title>
        <authorList>
            <person name="Kelly M."/>
            <person name="Pasmans F."/>
            <person name="Shea T.P."/>
            <person name="Munoz J.F."/>
            <person name="Carranza S."/>
            <person name="Cuomo C.A."/>
            <person name="Martel A."/>
        </authorList>
    </citation>
    <scope>NUCLEOTIDE SEQUENCE [LARGE SCALE GENOMIC DNA]</scope>
    <source>
        <strain evidence="2 3">AMFP18/2</strain>
    </source>
</reference>